<feature type="compositionally biased region" description="Basic and acidic residues" evidence="1">
    <location>
        <begin position="402"/>
        <end position="416"/>
    </location>
</feature>
<feature type="compositionally biased region" description="Polar residues" evidence="1">
    <location>
        <begin position="303"/>
        <end position="316"/>
    </location>
</feature>
<feature type="compositionally biased region" description="Basic residues" evidence="1">
    <location>
        <begin position="477"/>
        <end position="493"/>
    </location>
</feature>
<organism evidence="3 4">
    <name type="scientific">Actinia tenebrosa</name>
    <name type="common">Australian red waratah sea anemone</name>
    <dbReference type="NCBI Taxonomy" id="6105"/>
    <lineage>
        <taxon>Eukaryota</taxon>
        <taxon>Metazoa</taxon>
        <taxon>Cnidaria</taxon>
        <taxon>Anthozoa</taxon>
        <taxon>Hexacorallia</taxon>
        <taxon>Actiniaria</taxon>
        <taxon>Actiniidae</taxon>
        <taxon>Actinia</taxon>
    </lineage>
</organism>
<dbReference type="InterPro" id="IPR000717">
    <property type="entry name" value="PCI_dom"/>
</dbReference>
<feature type="compositionally biased region" description="Low complexity" evidence="1">
    <location>
        <begin position="22"/>
        <end position="44"/>
    </location>
</feature>
<feature type="compositionally biased region" description="Polar residues" evidence="1">
    <location>
        <begin position="174"/>
        <end position="195"/>
    </location>
</feature>
<accession>A0A6P8HFL8</accession>
<dbReference type="AlphaFoldDB" id="A0A6P8HFL8"/>
<dbReference type="Proteomes" id="UP000515163">
    <property type="component" value="Unplaced"/>
</dbReference>
<dbReference type="InParanoid" id="A0A6P8HFL8"/>
<keyword evidence="3" id="KW-1185">Reference proteome</keyword>
<dbReference type="GeneID" id="116288698"/>
<feature type="compositionally biased region" description="Polar residues" evidence="1">
    <location>
        <begin position="326"/>
        <end position="335"/>
    </location>
</feature>
<dbReference type="PANTHER" id="PTHR12436:SF4">
    <property type="entry name" value="LEUKOCYTE RECEPTOR CLUSTER MEMBER 8"/>
    <property type="match status" value="1"/>
</dbReference>
<dbReference type="KEGG" id="aten:116288698"/>
<dbReference type="InterPro" id="IPR045107">
    <property type="entry name" value="SAC3/GANP/THP3"/>
</dbReference>
<dbReference type="GO" id="GO:0005634">
    <property type="term" value="C:nucleus"/>
    <property type="evidence" value="ECO:0007669"/>
    <property type="project" value="TreeGrafter"/>
</dbReference>
<dbReference type="RefSeq" id="XP_031551375.1">
    <property type="nucleotide sequence ID" value="XM_031695515.1"/>
</dbReference>
<keyword evidence="4" id="KW-0675">Receptor</keyword>
<dbReference type="InterPro" id="IPR005062">
    <property type="entry name" value="SAC3/GANP/THP3_conserved"/>
</dbReference>
<dbReference type="Gene3D" id="1.25.40.990">
    <property type="match status" value="1"/>
</dbReference>
<protein>
    <submittedName>
        <fullName evidence="4">Leukocyte receptor cluster member 8 homolog</fullName>
    </submittedName>
</protein>
<feature type="compositionally biased region" description="Low complexity" evidence="1">
    <location>
        <begin position="227"/>
        <end position="238"/>
    </location>
</feature>
<feature type="domain" description="PCI" evidence="2">
    <location>
        <begin position="644"/>
        <end position="806"/>
    </location>
</feature>
<dbReference type="Pfam" id="PF03399">
    <property type="entry name" value="SAC3_GANP"/>
    <property type="match status" value="1"/>
</dbReference>
<evidence type="ECO:0000313" key="4">
    <source>
        <dbReference type="RefSeq" id="XP_031551375.1"/>
    </source>
</evidence>
<dbReference type="PROSITE" id="PS50250">
    <property type="entry name" value="PCI"/>
    <property type="match status" value="1"/>
</dbReference>
<dbReference type="FunCoup" id="A0A6P8HFL8">
    <property type="interactions" value="1990"/>
</dbReference>
<evidence type="ECO:0000313" key="3">
    <source>
        <dbReference type="Proteomes" id="UP000515163"/>
    </source>
</evidence>
<sequence>MITGWKASDATAAAAWSQQYNTSASSTATDNTKPTDSTTTSKPAENPEWEKARQALAKVTGASPQKSATKQQSSTQNSTNNNVMNTAMLGYGQYYQPYPNAAFPGFPCAPYPSFGYPPAYPFPQPTAGMPYPMQFPGIQPPYQGPVPTSNETTESDSLSTPSQPTNNEQKDSSNNRQTNDSSNQPPPNVYNTRFQAHNKGRRDQPPFNSRMNKEDQENNQAFDNDNRQFNNSNNQQQNAGGSYADAVKGGPKKTFWKQPQRSLPRPWAEGNTENHQFQTKRFKPAFESPSMDGQDNQEEPASYNETSSVTYNSAKPQSPYRKRQENQAPQQQSPPGNELSADKWPPSLRDYVQRCFKPCETEAEKDEIESALKAKLTKVFEDNAVLLIDWDEEPLPRLKNRIHSESSDNCPLDRWHPSRRRQSPPTRSPSMRHSSPPPWRKRGHSRSRSRSRSRSPSPIRSDVRERLGPKNTQKNGPKQKLKVPKTGKGKKGKAGPVLDPMQIIDPENQQKINKRAQRFQSFTENTNRSSPSILSTLNASLFADRDEEELDWSKFHVVGTCQDLKKNYYRLTAAPDPSTVRPKEVLIKSLSMIKDHWKANQDDYRYVCAQFKSIRQDLTVQGIRDEFTVEVYETHARIALEKGDREEFNQCQTQLKALYSNNISGNVIEFTSYRLLYHLLTNNILDYSTDLLRLTEEEKHTVPIKHAQCLCTAWALSNYHNFFQLYLCAPNMSGYLIDLFVQRERVAAIKAMIKSYRPTLPLAFIQSELGFTDQEECKKFLMEVGATMTADGSKVDCRVSLDVLNT</sequence>
<name>A0A6P8HFL8_ACTTE</name>
<feature type="compositionally biased region" description="Low complexity" evidence="1">
    <location>
        <begin position="423"/>
        <end position="434"/>
    </location>
</feature>
<dbReference type="PANTHER" id="PTHR12436">
    <property type="entry name" value="80 KDA MCM3-ASSOCIATED PROTEIN"/>
    <property type="match status" value="1"/>
</dbReference>
<dbReference type="FunFam" id="1.25.40.990:FF:000010">
    <property type="entry name" value="Leukocyte receptor cluster member"/>
    <property type="match status" value="1"/>
</dbReference>
<feature type="region of interest" description="Disordered" evidence="1">
    <location>
        <begin position="401"/>
        <end position="504"/>
    </location>
</feature>
<dbReference type="OrthoDB" id="199574at2759"/>
<feature type="compositionally biased region" description="Low complexity" evidence="1">
    <location>
        <begin position="65"/>
        <end position="81"/>
    </location>
</feature>
<feature type="compositionally biased region" description="Polar residues" evidence="1">
    <location>
        <begin position="146"/>
        <end position="167"/>
    </location>
</feature>
<reference evidence="4" key="1">
    <citation type="submission" date="2025-08" db="UniProtKB">
        <authorList>
            <consortium name="RefSeq"/>
        </authorList>
    </citation>
    <scope>IDENTIFICATION</scope>
    <source>
        <tissue evidence="4">Tentacle</tissue>
    </source>
</reference>
<gene>
    <name evidence="4" type="primary">LOC116288698</name>
</gene>
<feature type="region of interest" description="Disordered" evidence="1">
    <location>
        <begin position="131"/>
        <end position="345"/>
    </location>
</feature>
<proteinExistence type="predicted"/>
<evidence type="ECO:0000256" key="1">
    <source>
        <dbReference type="SAM" id="MobiDB-lite"/>
    </source>
</evidence>
<feature type="region of interest" description="Disordered" evidence="1">
    <location>
        <begin position="16"/>
        <end position="81"/>
    </location>
</feature>
<feature type="compositionally biased region" description="Basic residues" evidence="1">
    <location>
        <begin position="439"/>
        <end position="453"/>
    </location>
</feature>
<evidence type="ECO:0000259" key="2">
    <source>
        <dbReference type="PROSITE" id="PS50250"/>
    </source>
</evidence>